<keyword evidence="2 5" id="KW-0326">Glycosidase</keyword>
<dbReference type="PRINTS" id="PR00131">
    <property type="entry name" value="GLHYDRLASE1"/>
</dbReference>
<dbReference type="Proteomes" id="UP001431693">
    <property type="component" value="Unassembled WGS sequence"/>
</dbReference>
<dbReference type="InterPro" id="IPR001360">
    <property type="entry name" value="Glyco_hydro_1"/>
</dbReference>
<protein>
    <submittedName>
        <fullName evidence="6">Glycoside hydrolase family 1 protein</fullName>
        <ecNumber evidence="6">3.2.1.-</ecNumber>
    </submittedName>
</protein>
<accession>A0ABT6ZHX3</accession>
<feature type="active site" description="Nucleophile" evidence="3">
    <location>
        <position position="366"/>
    </location>
</feature>
<proteinExistence type="inferred from homology"/>
<dbReference type="PROSITE" id="PS00572">
    <property type="entry name" value="GLYCOSYL_HYDROL_F1_1"/>
    <property type="match status" value="1"/>
</dbReference>
<comment type="caution">
    <text evidence="6">The sequence shown here is derived from an EMBL/GenBank/DDBJ whole genome shotgun (WGS) entry which is preliminary data.</text>
</comment>
<dbReference type="PANTHER" id="PTHR10353">
    <property type="entry name" value="GLYCOSYL HYDROLASE"/>
    <property type="match status" value="1"/>
</dbReference>
<reference evidence="6" key="1">
    <citation type="submission" date="2023-05" db="EMBL/GenBank/DDBJ databases">
        <title>[olsenella] sp. nov., isolated from a pig farm feces dump.</title>
        <authorList>
            <person name="Chang Y.-H."/>
        </authorList>
    </citation>
    <scope>NUCLEOTIDE SEQUENCE</scope>
    <source>
        <strain evidence="6">YH-ols2217</strain>
    </source>
</reference>
<gene>
    <name evidence="6" type="ORF">QJ043_00925</name>
</gene>
<evidence type="ECO:0000256" key="3">
    <source>
        <dbReference type="PROSITE-ProRule" id="PRU10055"/>
    </source>
</evidence>
<evidence type="ECO:0000313" key="6">
    <source>
        <dbReference type="EMBL" id="MDJ1128650.1"/>
    </source>
</evidence>
<name>A0ABT6ZHX3_9ACTN</name>
<keyword evidence="7" id="KW-1185">Reference proteome</keyword>
<dbReference type="Gene3D" id="3.20.20.80">
    <property type="entry name" value="Glycosidases"/>
    <property type="match status" value="1"/>
</dbReference>
<dbReference type="SUPFAM" id="SSF51445">
    <property type="entry name" value="(Trans)glycosidases"/>
    <property type="match status" value="1"/>
</dbReference>
<evidence type="ECO:0000256" key="1">
    <source>
        <dbReference type="ARBA" id="ARBA00010838"/>
    </source>
</evidence>
<dbReference type="PROSITE" id="PS00653">
    <property type="entry name" value="GLYCOSYL_HYDROL_F1_2"/>
    <property type="match status" value="1"/>
</dbReference>
<comment type="similarity">
    <text evidence="1 4">Belongs to the glycosyl hydrolase 1 family.</text>
</comment>
<dbReference type="InterPro" id="IPR033132">
    <property type="entry name" value="GH_1_N_CS"/>
</dbReference>
<dbReference type="Pfam" id="PF00232">
    <property type="entry name" value="Glyco_hydro_1"/>
    <property type="match status" value="1"/>
</dbReference>
<organism evidence="6 7">
    <name type="scientific">Kribbibacterium absianum</name>
    <dbReference type="NCBI Taxonomy" id="3044210"/>
    <lineage>
        <taxon>Bacteria</taxon>
        <taxon>Bacillati</taxon>
        <taxon>Actinomycetota</taxon>
        <taxon>Coriobacteriia</taxon>
        <taxon>Coriobacteriales</taxon>
        <taxon>Kribbibacteriaceae</taxon>
        <taxon>Kribbibacterium</taxon>
    </lineage>
</organism>
<dbReference type="InterPro" id="IPR017853">
    <property type="entry name" value="GH"/>
</dbReference>
<keyword evidence="5 6" id="KW-0378">Hydrolase</keyword>
<dbReference type="GO" id="GO:0016798">
    <property type="term" value="F:hydrolase activity, acting on glycosyl bonds"/>
    <property type="evidence" value="ECO:0007669"/>
    <property type="project" value="UniProtKB-KW"/>
</dbReference>
<dbReference type="RefSeq" id="WP_283712293.1">
    <property type="nucleotide sequence ID" value="NZ_JASJEW010000001.1"/>
</dbReference>
<dbReference type="PANTHER" id="PTHR10353:SF136">
    <property type="entry name" value="ARYL-PHOSPHO-BETA-D-GLUCOSIDASE BGLC"/>
    <property type="match status" value="1"/>
</dbReference>
<dbReference type="EMBL" id="JASJEX010000001">
    <property type="protein sequence ID" value="MDJ1128650.1"/>
    <property type="molecule type" value="Genomic_DNA"/>
</dbReference>
<dbReference type="EC" id="3.2.1.-" evidence="6"/>
<dbReference type="InterPro" id="IPR018120">
    <property type="entry name" value="Glyco_hydro_1_AS"/>
</dbReference>
<evidence type="ECO:0000256" key="2">
    <source>
        <dbReference type="ARBA" id="ARBA00023295"/>
    </source>
</evidence>
<evidence type="ECO:0000256" key="5">
    <source>
        <dbReference type="RuleBase" id="RU004468"/>
    </source>
</evidence>
<sequence>MFHTNLAPFPEGFLWGASTSAYQVEGAWDQDGKAPSVQDLHEPRGQADFKVASDHYHHVEEDVELMARMGLKAYRFSVAWARVMPDPFGDPNPAGLAFYDRLVNALIAHGIEPIVTMYHFDLPLSLHEAGGWANRRTTDAFERYARVLFEHFGDRVKMWLTINEQNVMINHPNAMNPGRTPSQRELYQQCHHMFVASAKATLLLHQLWPDAKIGPAPNITAIYPETCDPADAIAADDWESIRCWLYLDVACYGRYNPLVWRYLEERGCTPEMEPGDAELLAAAKPDFLGVNYYATATVKAPKNDGHDRAPRNGDQQVMIGEEGVYRAGTNPHLTQTPYGWIVDPVGLRTTLRRIASRYAMPILITENGLGTHDEVAADGGVHDQYRIDYLQMHFEQAQLALSDGVDLIGFCPWSFMDLVSTHNGYAKRYGFVYVDRDECDLRSLERIPKDSFHWYREVIETNGASLAEQPEAA</sequence>
<evidence type="ECO:0000313" key="7">
    <source>
        <dbReference type="Proteomes" id="UP001431693"/>
    </source>
</evidence>
<evidence type="ECO:0000256" key="4">
    <source>
        <dbReference type="RuleBase" id="RU003690"/>
    </source>
</evidence>